<evidence type="ECO:0000256" key="8">
    <source>
        <dbReference type="SAM" id="MobiDB-lite"/>
    </source>
</evidence>
<dbReference type="SUPFAM" id="SSF52374">
    <property type="entry name" value="Nucleotidylyl transferase"/>
    <property type="match status" value="1"/>
</dbReference>
<evidence type="ECO:0000259" key="9">
    <source>
        <dbReference type="Pfam" id="PF00749"/>
    </source>
</evidence>
<evidence type="ECO:0000256" key="2">
    <source>
        <dbReference type="ARBA" id="ARBA00022723"/>
    </source>
</evidence>
<dbReference type="RefSeq" id="WP_187997047.1">
    <property type="nucleotide sequence ID" value="NZ_JACEXG010000006.1"/>
</dbReference>
<evidence type="ECO:0000256" key="3">
    <source>
        <dbReference type="ARBA" id="ARBA00022741"/>
    </source>
</evidence>
<keyword evidence="1 7" id="KW-0436">Ligase</keyword>
<dbReference type="InterPro" id="IPR001412">
    <property type="entry name" value="aa-tRNA-synth_I_CS"/>
</dbReference>
<sequence>MTSVERGRGRYAPSPSGDLHLGNLRTGLIAWACARKAGLGFVMRMEDLDERCRLEHVETQLRDLSEIGIDWDGHVLFQSDRVDAYGEVVSRLRERDLLYECYCTRADMKDAPRAPHAPPGSYPGTCRHLSETERRHGRDKLSTMRRGPALRLKADVATLTVTDRLCGEFTGYVDDFVVQRGDGAYAYNLVAVVDDHHQGVSQIVRGDDLLDSTPRQVYLQQLLGYETPEYIHVPLVLNSAGKRLAKRDGAVTLDELHREGWSTGEVFSLISQSLGIHSGTSAEFLEQFSLDLIGREPWIFDPLARKSRSEE</sequence>
<name>A0ABS2TH52_9ACTO</name>
<evidence type="ECO:0000313" key="10">
    <source>
        <dbReference type="EMBL" id="MBM9433980.1"/>
    </source>
</evidence>
<dbReference type="InterPro" id="IPR020058">
    <property type="entry name" value="Glu/Gln-tRNA-synth_Ib_cat-dom"/>
</dbReference>
<reference evidence="11" key="1">
    <citation type="submission" date="2021-02" db="EMBL/GenBank/DDBJ databases">
        <title>Leucobacter sp. CX169.</title>
        <authorList>
            <person name="Cheng Y."/>
        </authorList>
    </citation>
    <scope>NUCLEOTIDE SEQUENCE [LARGE SCALE GENOMIC DNA]</scope>
    <source>
        <strain evidence="11">JY899</strain>
    </source>
</reference>
<protein>
    <submittedName>
        <fullName evidence="10">tRNA glutamyl-Q(34) synthetase GluQRS</fullName>
        <ecNumber evidence="10">6.1.1.-</ecNumber>
    </submittedName>
</protein>
<keyword evidence="5 7" id="KW-0067">ATP-binding</keyword>
<keyword evidence="11" id="KW-1185">Reference proteome</keyword>
<feature type="region of interest" description="Disordered" evidence="8">
    <location>
        <begin position="112"/>
        <end position="142"/>
    </location>
</feature>
<evidence type="ECO:0000256" key="7">
    <source>
        <dbReference type="RuleBase" id="RU363037"/>
    </source>
</evidence>
<dbReference type="EMBL" id="JAFFJS010000006">
    <property type="protein sequence ID" value="MBM9433980.1"/>
    <property type="molecule type" value="Genomic_DNA"/>
</dbReference>
<dbReference type="InterPro" id="IPR049940">
    <property type="entry name" value="GluQ/Sye"/>
</dbReference>
<dbReference type="PROSITE" id="PS00178">
    <property type="entry name" value="AA_TRNA_LIGASE_I"/>
    <property type="match status" value="1"/>
</dbReference>
<keyword evidence="6 7" id="KW-0030">Aminoacyl-tRNA synthetase</keyword>
<dbReference type="PANTHER" id="PTHR43311">
    <property type="entry name" value="GLUTAMATE--TRNA LIGASE"/>
    <property type="match status" value="1"/>
</dbReference>
<feature type="compositionally biased region" description="Basic and acidic residues" evidence="8">
    <location>
        <begin position="128"/>
        <end position="142"/>
    </location>
</feature>
<comment type="caution">
    <text evidence="10">The sequence shown here is derived from an EMBL/GenBank/DDBJ whole genome shotgun (WGS) entry which is preliminary data.</text>
</comment>
<dbReference type="EC" id="6.1.1.-" evidence="10"/>
<evidence type="ECO:0000256" key="1">
    <source>
        <dbReference type="ARBA" id="ARBA00022598"/>
    </source>
</evidence>
<keyword evidence="4" id="KW-0862">Zinc</keyword>
<dbReference type="Gene3D" id="3.40.50.620">
    <property type="entry name" value="HUPs"/>
    <property type="match status" value="1"/>
</dbReference>
<evidence type="ECO:0000256" key="6">
    <source>
        <dbReference type="ARBA" id="ARBA00023146"/>
    </source>
</evidence>
<dbReference type="PANTHER" id="PTHR43311:SF1">
    <property type="entry name" value="GLUTAMYL-Q TRNA(ASP) SYNTHETASE"/>
    <property type="match status" value="1"/>
</dbReference>
<dbReference type="InterPro" id="IPR022380">
    <property type="entry name" value="Glu-Q_tRNA(Asp)_Synthase"/>
</dbReference>
<dbReference type="PRINTS" id="PR00987">
    <property type="entry name" value="TRNASYNTHGLU"/>
</dbReference>
<keyword evidence="3 7" id="KW-0547">Nucleotide-binding</keyword>
<dbReference type="InterPro" id="IPR000924">
    <property type="entry name" value="Glu/Gln-tRNA-synth"/>
</dbReference>
<dbReference type="Proteomes" id="UP000705983">
    <property type="component" value="Unassembled WGS sequence"/>
</dbReference>
<evidence type="ECO:0000256" key="5">
    <source>
        <dbReference type="ARBA" id="ARBA00022840"/>
    </source>
</evidence>
<proteinExistence type="inferred from homology"/>
<evidence type="ECO:0000256" key="4">
    <source>
        <dbReference type="ARBA" id="ARBA00022833"/>
    </source>
</evidence>
<accession>A0ABS2TH52</accession>
<dbReference type="Pfam" id="PF00749">
    <property type="entry name" value="tRNA-synt_1c"/>
    <property type="match status" value="1"/>
</dbReference>
<keyword evidence="2" id="KW-0479">Metal-binding</keyword>
<comment type="similarity">
    <text evidence="7">Belongs to the class-I aminoacyl-tRNA synthetase family.</text>
</comment>
<gene>
    <name evidence="10" type="primary">gluQRS</name>
    <name evidence="10" type="ORF">JVW63_09770</name>
</gene>
<dbReference type="GO" id="GO:0016874">
    <property type="term" value="F:ligase activity"/>
    <property type="evidence" value="ECO:0007669"/>
    <property type="project" value="UniProtKB-KW"/>
</dbReference>
<dbReference type="InterPro" id="IPR014729">
    <property type="entry name" value="Rossmann-like_a/b/a_fold"/>
</dbReference>
<dbReference type="NCBIfam" id="NF004314">
    <property type="entry name" value="PRK05710.1-3"/>
    <property type="match status" value="1"/>
</dbReference>
<organism evidence="10 11">
    <name type="scientific">Flaviflexus equikiangi</name>
    <dbReference type="NCBI Taxonomy" id="2758573"/>
    <lineage>
        <taxon>Bacteria</taxon>
        <taxon>Bacillati</taxon>
        <taxon>Actinomycetota</taxon>
        <taxon>Actinomycetes</taxon>
        <taxon>Actinomycetales</taxon>
        <taxon>Actinomycetaceae</taxon>
        <taxon>Flaviflexus</taxon>
    </lineage>
</organism>
<feature type="domain" description="Glutamyl/glutaminyl-tRNA synthetase class Ib catalytic" evidence="9">
    <location>
        <begin position="9"/>
        <end position="263"/>
    </location>
</feature>
<dbReference type="NCBIfam" id="NF004315">
    <property type="entry name" value="PRK05710.1-4"/>
    <property type="match status" value="1"/>
</dbReference>
<evidence type="ECO:0000313" key="11">
    <source>
        <dbReference type="Proteomes" id="UP000705983"/>
    </source>
</evidence>
<dbReference type="NCBIfam" id="TIGR03838">
    <property type="entry name" value="queuosine_YadB"/>
    <property type="match status" value="1"/>
</dbReference>
<keyword evidence="7" id="KW-0648">Protein biosynthesis</keyword>